<feature type="DNA-binding region" description="HMG box" evidence="2">
    <location>
        <begin position="3"/>
        <end position="78"/>
    </location>
</feature>
<accession>A0ABR2YQI4</accession>
<evidence type="ECO:0000256" key="3">
    <source>
        <dbReference type="SAM" id="MobiDB-lite"/>
    </source>
</evidence>
<name>A0ABR2YQI4_9CHLO</name>
<dbReference type="SMART" id="SM00398">
    <property type="entry name" value="HMG"/>
    <property type="match status" value="1"/>
</dbReference>
<keyword evidence="2" id="KW-0539">Nucleus</keyword>
<feature type="domain" description="HMG box" evidence="4">
    <location>
        <begin position="3"/>
        <end position="78"/>
    </location>
</feature>
<feature type="region of interest" description="Disordered" evidence="3">
    <location>
        <begin position="70"/>
        <end position="110"/>
    </location>
</feature>
<dbReference type="PROSITE" id="PS50118">
    <property type="entry name" value="HMG_BOX_2"/>
    <property type="match status" value="1"/>
</dbReference>
<dbReference type="SUPFAM" id="SSF47113">
    <property type="entry name" value="Histone-fold"/>
    <property type="match status" value="1"/>
</dbReference>
<dbReference type="Pfam" id="PF00808">
    <property type="entry name" value="CBFD_NFYB_HMF"/>
    <property type="match status" value="1"/>
</dbReference>
<feature type="compositionally biased region" description="Basic and acidic residues" evidence="3">
    <location>
        <begin position="197"/>
        <end position="208"/>
    </location>
</feature>
<dbReference type="InterPro" id="IPR050342">
    <property type="entry name" value="HMGB"/>
</dbReference>
<sequence>MAAKRAPTAFFIFSEEQREGTRAECQAQAEPGAKVSVGPVAKAIGEKWRALTDEEKAVYKEKAAERTKALASAAAEHALTSGEQGEGEEQVGDEREGEQQPDAQQNTNPFGFPLSLIKRIMCLDPEVARISGDGLKAVAKAAELMVEVLGSKAAKEAMSHKRKTIKLGDVERAVRMDRRLVEVGLKEVLAEDMFREAAAKGPLKDTGNRENAGGDEVMEGDPNKVSSAAKPGSRKKAKEDDKARHITDFFAR</sequence>
<organism evidence="5 6">
    <name type="scientific">Coccomyxa subellipsoidea</name>
    <dbReference type="NCBI Taxonomy" id="248742"/>
    <lineage>
        <taxon>Eukaryota</taxon>
        <taxon>Viridiplantae</taxon>
        <taxon>Chlorophyta</taxon>
        <taxon>core chlorophytes</taxon>
        <taxon>Trebouxiophyceae</taxon>
        <taxon>Trebouxiophyceae incertae sedis</taxon>
        <taxon>Coccomyxaceae</taxon>
        <taxon>Coccomyxa</taxon>
    </lineage>
</organism>
<dbReference type="CDD" id="cd22929">
    <property type="entry name" value="HFD_POLE4-like"/>
    <property type="match status" value="1"/>
</dbReference>
<dbReference type="InterPro" id="IPR009072">
    <property type="entry name" value="Histone-fold"/>
</dbReference>
<comment type="caution">
    <text evidence="5">The sequence shown here is derived from an EMBL/GenBank/DDBJ whole genome shotgun (WGS) entry which is preliminary data.</text>
</comment>
<keyword evidence="1 2" id="KW-0238">DNA-binding</keyword>
<evidence type="ECO:0000313" key="6">
    <source>
        <dbReference type="Proteomes" id="UP001491310"/>
    </source>
</evidence>
<dbReference type="Gene3D" id="1.10.30.10">
    <property type="entry name" value="High mobility group box domain"/>
    <property type="match status" value="1"/>
</dbReference>
<dbReference type="SUPFAM" id="SSF47095">
    <property type="entry name" value="HMG-box"/>
    <property type="match status" value="1"/>
</dbReference>
<feature type="compositionally biased region" description="Basic and acidic residues" evidence="3">
    <location>
        <begin position="237"/>
        <end position="252"/>
    </location>
</feature>
<dbReference type="Proteomes" id="UP001491310">
    <property type="component" value="Unassembled WGS sequence"/>
</dbReference>
<reference evidence="5 6" key="1">
    <citation type="journal article" date="2024" name="Nat. Commun.">
        <title>Phylogenomics reveals the evolutionary origins of lichenization in chlorophyte algae.</title>
        <authorList>
            <person name="Puginier C."/>
            <person name="Libourel C."/>
            <person name="Otte J."/>
            <person name="Skaloud P."/>
            <person name="Haon M."/>
            <person name="Grisel S."/>
            <person name="Petersen M."/>
            <person name="Berrin J.G."/>
            <person name="Delaux P.M."/>
            <person name="Dal Grande F."/>
            <person name="Keller J."/>
        </authorList>
    </citation>
    <scope>NUCLEOTIDE SEQUENCE [LARGE SCALE GENOMIC DNA]</scope>
    <source>
        <strain evidence="5 6">SAG 216-7</strain>
    </source>
</reference>
<dbReference type="InterPro" id="IPR036910">
    <property type="entry name" value="HMG_box_dom_sf"/>
</dbReference>
<dbReference type="InterPro" id="IPR003958">
    <property type="entry name" value="CBFA_NFYB_domain"/>
</dbReference>
<evidence type="ECO:0000256" key="1">
    <source>
        <dbReference type="ARBA" id="ARBA00023125"/>
    </source>
</evidence>
<keyword evidence="6" id="KW-1185">Reference proteome</keyword>
<dbReference type="PANTHER" id="PTHR48112:SF22">
    <property type="entry name" value="MITOCHONDRIAL TRANSCRIPTION FACTOR A, ISOFORM B"/>
    <property type="match status" value="1"/>
</dbReference>
<gene>
    <name evidence="5" type="ORF">WJX75_008478</name>
</gene>
<dbReference type="EMBL" id="JALJOT010000007">
    <property type="protein sequence ID" value="KAK9909191.1"/>
    <property type="molecule type" value="Genomic_DNA"/>
</dbReference>
<evidence type="ECO:0000259" key="4">
    <source>
        <dbReference type="PROSITE" id="PS50118"/>
    </source>
</evidence>
<dbReference type="Gene3D" id="1.10.20.10">
    <property type="entry name" value="Histone, subunit A"/>
    <property type="match status" value="1"/>
</dbReference>
<proteinExistence type="predicted"/>
<dbReference type="InterPro" id="IPR009071">
    <property type="entry name" value="HMG_box_dom"/>
</dbReference>
<dbReference type="Pfam" id="PF00505">
    <property type="entry name" value="HMG_box"/>
    <property type="match status" value="1"/>
</dbReference>
<dbReference type="PANTHER" id="PTHR48112">
    <property type="entry name" value="HIGH MOBILITY GROUP PROTEIN DSP1"/>
    <property type="match status" value="1"/>
</dbReference>
<evidence type="ECO:0000256" key="2">
    <source>
        <dbReference type="PROSITE-ProRule" id="PRU00267"/>
    </source>
</evidence>
<protein>
    <recommendedName>
        <fullName evidence="4">HMG box domain-containing protein</fullName>
    </recommendedName>
</protein>
<evidence type="ECO:0000313" key="5">
    <source>
        <dbReference type="EMBL" id="KAK9909191.1"/>
    </source>
</evidence>
<feature type="region of interest" description="Disordered" evidence="3">
    <location>
        <begin position="197"/>
        <end position="252"/>
    </location>
</feature>